<evidence type="ECO:0000256" key="3">
    <source>
        <dbReference type="ARBA" id="ARBA00022729"/>
    </source>
</evidence>
<dbReference type="SUPFAM" id="SSF53822">
    <property type="entry name" value="Periplasmic binding protein-like I"/>
    <property type="match status" value="1"/>
</dbReference>
<evidence type="ECO:0000313" key="7">
    <source>
        <dbReference type="EMBL" id="MBL4935535.1"/>
    </source>
</evidence>
<sequence length="379" mass="40432">MVKKKIALALSMMLILGAMTGCGKAGASSNDIKIGVILSLTGDVASYGQSGKNALEILQEEVNKSGGALGKNIKFIFEDDESKPATSATAAQKLINNDKVVGIVGPLTSSQCNSVGPIANQFKVPMVTGTGTNLKITDAGEYVFRSCFQDPFQGVVTSKFAYESLKAQTAAVLFDNGNDYSSGLAENFKANFEKLGGKVVASENYNKGEQDFNAQLTKLKALNPQVLFLPDYYGTVALIAKQARALGITSTFVGSDGWDSADLFKIGGNAVDGAYFSNHYSPEDTSKEVTDFKKSYEDKYKTTPDTMAVLNYDAGKILVEAIKAAGKTDGESIKEALKKTNLTVVSGKVSFDEKRNAVKSAVIVKVEGDKTKFTMRVNP</sequence>
<comment type="caution">
    <text evidence="7">The sequence shown here is derived from an EMBL/GenBank/DDBJ whole genome shotgun (WGS) entry which is preliminary data.</text>
</comment>
<gene>
    <name evidence="7" type="ORF">JK636_07155</name>
</gene>
<feature type="domain" description="Leucine-binding protein" evidence="6">
    <location>
        <begin position="32"/>
        <end position="367"/>
    </location>
</feature>
<comment type="similarity">
    <text evidence="1">Belongs to the leucine-binding protein family.</text>
</comment>
<dbReference type="Gene3D" id="3.40.50.2300">
    <property type="match status" value="2"/>
</dbReference>
<accession>A0ABS1T855</accession>
<keyword evidence="2" id="KW-0813">Transport</keyword>
<evidence type="ECO:0000256" key="2">
    <source>
        <dbReference type="ARBA" id="ARBA00022448"/>
    </source>
</evidence>
<evidence type="ECO:0000259" key="6">
    <source>
        <dbReference type="Pfam" id="PF13458"/>
    </source>
</evidence>
<dbReference type="Proteomes" id="UP000632377">
    <property type="component" value="Unassembled WGS sequence"/>
</dbReference>
<dbReference type="InterPro" id="IPR028082">
    <property type="entry name" value="Peripla_BP_I"/>
</dbReference>
<feature type="chain" id="PRO_5046857512" evidence="5">
    <location>
        <begin position="21"/>
        <end position="379"/>
    </location>
</feature>
<dbReference type="PRINTS" id="PR00337">
    <property type="entry name" value="LEUILEVALBP"/>
</dbReference>
<organism evidence="7 8">
    <name type="scientific">Clostridium rhizosphaerae</name>
    <dbReference type="NCBI Taxonomy" id="2803861"/>
    <lineage>
        <taxon>Bacteria</taxon>
        <taxon>Bacillati</taxon>
        <taxon>Bacillota</taxon>
        <taxon>Clostridia</taxon>
        <taxon>Eubacteriales</taxon>
        <taxon>Clostridiaceae</taxon>
        <taxon>Clostridium</taxon>
    </lineage>
</organism>
<proteinExistence type="inferred from homology"/>
<dbReference type="PANTHER" id="PTHR30483">
    <property type="entry name" value="LEUCINE-SPECIFIC-BINDING PROTEIN"/>
    <property type="match status" value="1"/>
</dbReference>
<dbReference type="RefSeq" id="WP_202748138.1">
    <property type="nucleotide sequence ID" value="NZ_JAESWC010000002.1"/>
</dbReference>
<keyword evidence="8" id="KW-1185">Reference proteome</keyword>
<keyword evidence="3 5" id="KW-0732">Signal</keyword>
<feature type="signal peptide" evidence="5">
    <location>
        <begin position="1"/>
        <end position="20"/>
    </location>
</feature>
<dbReference type="InterPro" id="IPR028081">
    <property type="entry name" value="Leu-bd"/>
</dbReference>
<evidence type="ECO:0000256" key="5">
    <source>
        <dbReference type="SAM" id="SignalP"/>
    </source>
</evidence>
<dbReference type="Pfam" id="PF13458">
    <property type="entry name" value="Peripla_BP_6"/>
    <property type="match status" value="1"/>
</dbReference>
<dbReference type="InterPro" id="IPR000709">
    <property type="entry name" value="Leu_Ile_Val-bd"/>
</dbReference>
<dbReference type="PROSITE" id="PS51257">
    <property type="entry name" value="PROKAR_LIPOPROTEIN"/>
    <property type="match status" value="1"/>
</dbReference>
<reference evidence="7 8" key="1">
    <citation type="submission" date="2021-01" db="EMBL/GenBank/DDBJ databases">
        <title>Genome public.</title>
        <authorList>
            <person name="Liu C."/>
            <person name="Sun Q."/>
        </authorList>
    </citation>
    <scope>NUCLEOTIDE SEQUENCE [LARGE SCALE GENOMIC DNA]</scope>
    <source>
        <strain evidence="7 8">YIM B02515</strain>
    </source>
</reference>
<dbReference type="EMBL" id="JAESWC010000002">
    <property type="protein sequence ID" value="MBL4935535.1"/>
    <property type="molecule type" value="Genomic_DNA"/>
</dbReference>
<evidence type="ECO:0000256" key="1">
    <source>
        <dbReference type="ARBA" id="ARBA00010062"/>
    </source>
</evidence>
<dbReference type="CDD" id="cd06347">
    <property type="entry name" value="PBP1_ABC_LivK_ligand_binding-like"/>
    <property type="match status" value="1"/>
</dbReference>
<keyword evidence="4" id="KW-0029">Amino-acid transport</keyword>
<name>A0ABS1T855_9CLOT</name>
<evidence type="ECO:0000256" key="4">
    <source>
        <dbReference type="ARBA" id="ARBA00022970"/>
    </source>
</evidence>
<dbReference type="PANTHER" id="PTHR30483:SF6">
    <property type="entry name" value="PERIPLASMIC BINDING PROTEIN OF ABC TRANSPORTER FOR NATURAL AMINO ACIDS"/>
    <property type="match status" value="1"/>
</dbReference>
<protein>
    <submittedName>
        <fullName evidence="7">ABC transporter substrate-binding protein</fullName>
    </submittedName>
</protein>
<evidence type="ECO:0000313" key="8">
    <source>
        <dbReference type="Proteomes" id="UP000632377"/>
    </source>
</evidence>
<dbReference type="InterPro" id="IPR051010">
    <property type="entry name" value="BCAA_transport"/>
</dbReference>